<dbReference type="PROSITE" id="PS50825">
    <property type="entry name" value="HYR"/>
    <property type="match status" value="2"/>
</dbReference>
<sequence>MTVTTDPSLATAIAVYGRPSVSDNSGGPVSVAYSQLPGSVFNYHPDVEHYVVTGNATDRTGNLGRCNFFVKVVDLERPVITCRSDMIVGSNNESTVVDYLAGIDEFVMTDNSGFALEGPNCSWPGSAQNPVFYKGVTIVNCTVTDQSGNVGSCTFTVNVIGLPVMKCSNLLVPTDQGVADATVDISGEWGKSIIANDALNQSLAVQSCSEVDVVVLSWNPNVTDPGRMVTCTSEPDRAQEQAECSFYIKVVDLEKPVVSCRSDMVESTPDESTVVDYLAGIDEFVMTDNSGLTPAGPDCSWPTGSAQISQNPLFHKGVTIVSCNVTDQSGNIGSCTFTVNVIGVPTILCPESSVSSPIRKPTDPGSYLTSLPSDFINAYNISAKDSNSAPLAMEYCKDGIHHLNGHQLSYRVQQDYTFICKSEPDHTGQFANCTIFFKVVDEEPPMVVCPDGTSSIEYVPIPSASVPTIDAQIQVTDNAQLQAPTAGCTITSSGITCTATDDSGNVGRCSFYRGNLIPNGDC</sequence>
<name>A0A914B9W9_PATMI</name>
<organism evidence="3 4">
    <name type="scientific">Patiria miniata</name>
    <name type="common">Bat star</name>
    <name type="synonym">Asterina miniata</name>
    <dbReference type="NCBI Taxonomy" id="46514"/>
    <lineage>
        <taxon>Eukaryota</taxon>
        <taxon>Metazoa</taxon>
        <taxon>Echinodermata</taxon>
        <taxon>Eleutherozoa</taxon>
        <taxon>Asterozoa</taxon>
        <taxon>Asteroidea</taxon>
        <taxon>Valvatacea</taxon>
        <taxon>Valvatida</taxon>
        <taxon>Asterinidae</taxon>
        <taxon>Patiria</taxon>
    </lineage>
</organism>
<dbReference type="EnsemblMetazoa" id="XM_038216314.1">
    <property type="protein sequence ID" value="XP_038072242.1"/>
    <property type="gene ID" value="LOC119740861"/>
</dbReference>
<dbReference type="AlphaFoldDB" id="A0A914B9W9"/>
<dbReference type="GeneID" id="119740861"/>
<dbReference type="PANTHER" id="PTHR24273:SF32">
    <property type="entry name" value="HYALIN"/>
    <property type="match status" value="1"/>
</dbReference>
<evidence type="ECO:0000259" key="2">
    <source>
        <dbReference type="PROSITE" id="PS50825"/>
    </source>
</evidence>
<keyword evidence="4" id="KW-1185">Reference proteome</keyword>
<accession>A0A914B9W9</accession>
<protein>
    <recommendedName>
        <fullName evidence="2">HYR domain-containing protein</fullName>
    </recommendedName>
</protein>
<feature type="domain" description="HYR" evidence="2">
    <location>
        <begin position="73"/>
        <end position="161"/>
    </location>
</feature>
<evidence type="ECO:0000313" key="4">
    <source>
        <dbReference type="Proteomes" id="UP000887568"/>
    </source>
</evidence>
<evidence type="ECO:0000256" key="1">
    <source>
        <dbReference type="ARBA" id="ARBA00022737"/>
    </source>
</evidence>
<dbReference type="Proteomes" id="UP000887568">
    <property type="component" value="Unplaced"/>
</dbReference>
<dbReference type="Pfam" id="PF02494">
    <property type="entry name" value="HYR"/>
    <property type="match status" value="1"/>
</dbReference>
<dbReference type="PANTHER" id="PTHR24273">
    <property type="entry name" value="FI04643P-RELATED"/>
    <property type="match status" value="1"/>
</dbReference>
<proteinExistence type="predicted"/>
<dbReference type="InterPro" id="IPR003410">
    <property type="entry name" value="HYR_dom"/>
</dbReference>
<keyword evidence="1" id="KW-0677">Repeat</keyword>
<reference evidence="3" key="1">
    <citation type="submission" date="2022-11" db="UniProtKB">
        <authorList>
            <consortium name="EnsemblMetazoa"/>
        </authorList>
    </citation>
    <scope>IDENTIFICATION</scope>
</reference>
<feature type="domain" description="HYR" evidence="2">
    <location>
        <begin position="251"/>
        <end position="343"/>
    </location>
</feature>
<dbReference type="RefSeq" id="XP_038072242.1">
    <property type="nucleotide sequence ID" value="XM_038216314.1"/>
</dbReference>
<evidence type="ECO:0000313" key="3">
    <source>
        <dbReference type="EnsemblMetazoa" id="XP_038072242.1"/>
    </source>
</evidence>